<organism evidence="1 2">
    <name type="scientific">Neobacillus bataviensis</name>
    <dbReference type="NCBI Taxonomy" id="220685"/>
    <lineage>
        <taxon>Bacteria</taxon>
        <taxon>Bacillati</taxon>
        <taxon>Bacillota</taxon>
        <taxon>Bacilli</taxon>
        <taxon>Bacillales</taxon>
        <taxon>Bacillaceae</taxon>
        <taxon>Neobacillus</taxon>
    </lineage>
</organism>
<gene>
    <name evidence="1" type="ORF">FB550_10116</name>
</gene>
<protein>
    <submittedName>
        <fullName evidence="1">Uncharacterized protein DUF3986</fullName>
    </submittedName>
</protein>
<dbReference type="Pfam" id="PF13143">
    <property type="entry name" value="DUF3986"/>
    <property type="match status" value="1"/>
</dbReference>
<comment type="caution">
    <text evidence="1">The sequence shown here is derived from an EMBL/GenBank/DDBJ whole genome shotgun (WGS) entry which is preliminary data.</text>
</comment>
<sequence>MDILYDDKYHLYSGYYENNFNYEAIAFKRQLEDVWDIFFDF</sequence>
<reference evidence="1 2" key="1">
    <citation type="submission" date="2019-06" db="EMBL/GenBank/DDBJ databases">
        <title>Sorghum-associated microbial communities from plants grown in Nebraska, USA.</title>
        <authorList>
            <person name="Schachtman D."/>
        </authorList>
    </citation>
    <scope>NUCLEOTIDE SEQUENCE [LARGE SCALE GENOMIC DNA]</scope>
    <source>
        <strain evidence="1 2">2482</strain>
    </source>
</reference>
<dbReference type="EMBL" id="VIVN01000001">
    <property type="protein sequence ID" value="TWE08005.1"/>
    <property type="molecule type" value="Genomic_DNA"/>
</dbReference>
<dbReference type="Proteomes" id="UP000319671">
    <property type="component" value="Unassembled WGS sequence"/>
</dbReference>
<evidence type="ECO:0000313" key="1">
    <source>
        <dbReference type="EMBL" id="TWE08005.1"/>
    </source>
</evidence>
<accession>A0A561DXA7</accession>
<keyword evidence="2" id="KW-1185">Reference proteome</keyword>
<name>A0A561DXA7_9BACI</name>
<evidence type="ECO:0000313" key="2">
    <source>
        <dbReference type="Proteomes" id="UP000319671"/>
    </source>
</evidence>
<dbReference type="InterPro" id="IPR025047">
    <property type="entry name" value="DUF3986"/>
</dbReference>
<proteinExistence type="predicted"/>
<dbReference type="AlphaFoldDB" id="A0A561DXA7"/>